<feature type="domain" description="CYTH" evidence="1">
    <location>
        <begin position="4"/>
        <end position="191"/>
    </location>
</feature>
<gene>
    <name evidence="2" type="ORF">C273_06553</name>
</gene>
<dbReference type="RefSeq" id="WP_009383540.1">
    <property type="nucleotide sequence ID" value="NZ_AMSQ01000008.1"/>
</dbReference>
<sequence length="193" mass="22549">MAIEKEIEYKQLLNEDEYNQLLAAYFSDETSFTQVNYYIDTENLDLLNQLLALRIREKNGNYEMTLKVPAEVGLTEFNFRVDEKPEIDAAISEDQLPKDISNKLKAHDIDLSALKVLGSLETKRYETRHQDNLIVLDQSTYLDQQDFELEYEVVDAVKGYEAFQAILKAFDITHEIPDNKVKRFFDRKKALLK</sequence>
<dbReference type="OrthoDB" id="384378at2"/>
<dbReference type="PROSITE" id="PS51707">
    <property type="entry name" value="CYTH"/>
    <property type="match status" value="1"/>
</dbReference>
<dbReference type="InterPro" id="IPR023577">
    <property type="entry name" value="CYTH_domain"/>
</dbReference>
<reference evidence="2 3" key="1">
    <citation type="journal article" date="2013" name="Genome Announc.">
        <title>Genome Sequence of Staphylococcus massiliensis Strain S46, Isolated from the Surface of Healthy Human Skin.</title>
        <authorList>
            <person name="Srivastav R."/>
            <person name="Singh A."/>
            <person name="Jangir P.K."/>
            <person name="Kumari C."/>
            <person name="Muduli S."/>
            <person name="Sharma R."/>
        </authorList>
    </citation>
    <scope>NUCLEOTIDE SEQUENCE [LARGE SCALE GENOMIC DNA]</scope>
    <source>
        <strain evidence="2 3">S46</strain>
    </source>
</reference>
<dbReference type="InterPro" id="IPR033469">
    <property type="entry name" value="CYTH-like_dom_sf"/>
</dbReference>
<dbReference type="PATRIC" id="fig|1229783.3.peg.1324"/>
<dbReference type="Gene3D" id="2.40.320.10">
    <property type="entry name" value="Hypothetical Protein Pfu-838710-001"/>
    <property type="match status" value="1"/>
</dbReference>
<dbReference type="InterPro" id="IPR009195">
    <property type="entry name" value="Uncharacterised_YjbK"/>
</dbReference>
<organism evidence="2 3">
    <name type="scientific">Staphylococcus massiliensis S46</name>
    <dbReference type="NCBI Taxonomy" id="1229783"/>
    <lineage>
        <taxon>Bacteria</taxon>
        <taxon>Bacillati</taxon>
        <taxon>Bacillota</taxon>
        <taxon>Bacilli</taxon>
        <taxon>Bacillales</taxon>
        <taxon>Staphylococcaceae</taxon>
        <taxon>Staphylococcus</taxon>
    </lineage>
</organism>
<dbReference type="PIRSF" id="PIRSF012526">
    <property type="entry name" value="CYTH_UCP012526"/>
    <property type="match status" value="1"/>
</dbReference>
<name>K9ALC5_9STAP</name>
<dbReference type="eggNOG" id="COG4116">
    <property type="taxonomic scope" value="Bacteria"/>
</dbReference>
<dbReference type="Proteomes" id="UP000009885">
    <property type="component" value="Unassembled WGS sequence"/>
</dbReference>
<evidence type="ECO:0000313" key="3">
    <source>
        <dbReference type="Proteomes" id="UP000009885"/>
    </source>
</evidence>
<dbReference type="Pfam" id="PF01928">
    <property type="entry name" value="CYTH"/>
    <property type="match status" value="1"/>
</dbReference>
<dbReference type="EMBL" id="AMSQ01000008">
    <property type="protein sequence ID" value="EKU48099.1"/>
    <property type="molecule type" value="Genomic_DNA"/>
</dbReference>
<dbReference type="AlphaFoldDB" id="K9ALC5"/>
<accession>K9ALC5</accession>
<keyword evidence="3" id="KW-1185">Reference proteome</keyword>
<dbReference type="SMART" id="SM01118">
    <property type="entry name" value="CYTH"/>
    <property type="match status" value="1"/>
</dbReference>
<protein>
    <recommendedName>
        <fullName evidence="1">CYTH domain-containing protein</fullName>
    </recommendedName>
</protein>
<dbReference type="SUPFAM" id="SSF55154">
    <property type="entry name" value="CYTH-like phosphatases"/>
    <property type="match status" value="1"/>
</dbReference>
<comment type="caution">
    <text evidence="2">The sequence shown here is derived from an EMBL/GenBank/DDBJ whole genome shotgun (WGS) entry which is preliminary data.</text>
</comment>
<dbReference type="CDD" id="cd07762">
    <property type="entry name" value="CYTH-like_Pase_1"/>
    <property type="match status" value="1"/>
</dbReference>
<proteinExistence type="predicted"/>
<evidence type="ECO:0000313" key="2">
    <source>
        <dbReference type="EMBL" id="EKU48099.1"/>
    </source>
</evidence>
<evidence type="ECO:0000259" key="1">
    <source>
        <dbReference type="PROSITE" id="PS51707"/>
    </source>
</evidence>
<dbReference type="STRING" id="1229783.C273_06553"/>